<evidence type="ECO:0000313" key="2">
    <source>
        <dbReference type="EMBL" id="GAQ90461.1"/>
    </source>
</evidence>
<organism evidence="2 3">
    <name type="scientific">Klebsormidium nitens</name>
    <name type="common">Green alga</name>
    <name type="synonym">Ulothrix nitens</name>
    <dbReference type="NCBI Taxonomy" id="105231"/>
    <lineage>
        <taxon>Eukaryota</taxon>
        <taxon>Viridiplantae</taxon>
        <taxon>Streptophyta</taxon>
        <taxon>Klebsormidiophyceae</taxon>
        <taxon>Klebsormidiales</taxon>
        <taxon>Klebsormidiaceae</taxon>
        <taxon>Klebsormidium</taxon>
    </lineage>
</organism>
<accession>A0A1Y1IMT4</accession>
<protein>
    <submittedName>
        <fullName evidence="2">Uncharacterized protein</fullName>
    </submittedName>
</protein>
<dbReference type="EMBL" id="DF237591">
    <property type="protein sequence ID" value="GAQ90461.1"/>
    <property type="molecule type" value="Genomic_DNA"/>
</dbReference>
<evidence type="ECO:0000313" key="3">
    <source>
        <dbReference type="Proteomes" id="UP000054558"/>
    </source>
</evidence>
<gene>
    <name evidence="2" type="ORF">KFL_006420070</name>
</gene>
<feature type="region of interest" description="Disordered" evidence="1">
    <location>
        <begin position="19"/>
        <end position="111"/>
    </location>
</feature>
<dbReference type="AlphaFoldDB" id="A0A1Y1IMT4"/>
<keyword evidence="3" id="KW-1185">Reference proteome</keyword>
<evidence type="ECO:0000256" key="1">
    <source>
        <dbReference type="SAM" id="MobiDB-lite"/>
    </source>
</evidence>
<reference evidence="2 3" key="1">
    <citation type="journal article" date="2014" name="Nat. Commun.">
        <title>Klebsormidium flaccidum genome reveals primary factors for plant terrestrial adaptation.</title>
        <authorList>
            <person name="Hori K."/>
            <person name="Maruyama F."/>
            <person name="Fujisawa T."/>
            <person name="Togashi T."/>
            <person name="Yamamoto N."/>
            <person name="Seo M."/>
            <person name="Sato S."/>
            <person name="Yamada T."/>
            <person name="Mori H."/>
            <person name="Tajima N."/>
            <person name="Moriyama T."/>
            <person name="Ikeuchi M."/>
            <person name="Watanabe M."/>
            <person name="Wada H."/>
            <person name="Kobayashi K."/>
            <person name="Saito M."/>
            <person name="Masuda T."/>
            <person name="Sasaki-Sekimoto Y."/>
            <person name="Mashiguchi K."/>
            <person name="Awai K."/>
            <person name="Shimojima M."/>
            <person name="Masuda S."/>
            <person name="Iwai M."/>
            <person name="Nobusawa T."/>
            <person name="Narise T."/>
            <person name="Kondo S."/>
            <person name="Saito H."/>
            <person name="Sato R."/>
            <person name="Murakawa M."/>
            <person name="Ihara Y."/>
            <person name="Oshima-Yamada Y."/>
            <person name="Ohtaka K."/>
            <person name="Satoh M."/>
            <person name="Sonobe K."/>
            <person name="Ishii M."/>
            <person name="Ohtani R."/>
            <person name="Kanamori-Sato M."/>
            <person name="Honoki R."/>
            <person name="Miyazaki D."/>
            <person name="Mochizuki H."/>
            <person name="Umetsu J."/>
            <person name="Higashi K."/>
            <person name="Shibata D."/>
            <person name="Kamiya Y."/>
            <person name="Sato N."/>
            <person name="Nakamura Y."/>
            <person name="Tabata S."/>
            <person name="Ida S."/>
            <person name="Kurokawa K."/>
            <person name="Ohta H."/>
        </authorList>
    </citation>
    <scope>NUCLEOTIDE SEQUENCE [LARGE SCALE GENOMIC DNA]</scope>
    <source>
        <strain evidence="2 3">NIES-2285</strain>
    </source>
</reference>
<proteinExistence type="predicted"/>
<name>A0A1Y1IMT4_KLENI</name>
<sequence length="141" mass="15174">MLNSCQTARLGAPVDLMNAQLQSETGSDGLGRTGGAKDYFAGEDTDPETGDTPSETEATVQEHGDQVSEEGLVNQGEDRSVWGEGESVLGEGDTVSKDLGKRVTGKGRSQKKEEWALRAPMNSLSRHVLFPRVYHVIQIPS</sequence>
<dbReference type="Proteomes" id="UP000054558">
    <property type="component" value="Unassembled WGS sequence"/>
</dbReference>